<proteinExistence type="predicted"/>
<organism evidence="2 3">
    <name type="scientific">Streptomyces bingchenggensis (strain BCW-1)</name>
    <dbReference type="NCBI Taxonomy" id="749414"/>
    <lineage>
        <taxon>Bacteria</taxon>
        <taxon>Bacillati</taxon>
        <taxon>Actinomycetota</taxon>
        <taxon>Actinomycetes</taxon>
        <taxon>Kitasatosporales</taxon>
        <taxon>Streptomycetaceae</taxon>
        <taxon>Streptomyces</taxon>
    </lineage>
</organism>
<gene>
    <name evidence="2" type="ordered locus">SBI_06514</name>
</gene>
<protein>
    <submittedName>
        <fullName evidence="2">DNA-binding protein</fullName>
    </submittedName>
</protein>
<dbReference type="EMBL" id="CP002047">
    <property type="protein sequence ID" value="ADI09634.1"/>
    <property type="molecule type" value="Genomic_DNA"/>
</dbReference>
<name>D7BVQ5_STRBB</name>
<dbReference type="Proteomes" id="UP000000377">
    <property type="component" value="Chromosome"/>
</dbReference>
<feature type="domain" description="DUF5753" evidence="1">
    <location>
        <begin position="1"/>
        <end position="108"/>
    </location>
</feature>
<sequence length="114" mass="12802">MIIHEAGLRMRYGSRKITRSQLEFLLDACTWPTVTVRVVPFEIDEFIGYAQSMLYAGGPVPQLDTVQIDNAYSVDFLDAESQLAQCRTLIDSIARITLGPGESRKLIHTLSQEL</sequence>
<dbReference type="GO" id="GO:0003677">
    <property type="term" value="F:DNA binding"/>
    <property type="evidence" value="ECO:0007669"/>
    <property type="project" value="UniProtKB-KW"/>
</dbReference>
<dbReference type="PATRIC" id="fig|749414.3.peg.6711"/>
<dbReference type="Pfam" id="PF19054">
    <property type="entry name" value="DUF5753"/>
    <property type="match status" value="1"/>
</dbReference>
<dbReference type="KEGG" id="sbh:SBI_06514"/>
<evidence type="ECO:0000259" key="1">
    <source>
        <dbReference type="Pfam" id="PF19054"/>
    </source>
</evidence>
<dbReference type="eggNOG" id="COG1396">
    <property type="taxonomic scope" value="Bacteria"/>
</dbReference>
<dbReference type="STRING" id="749414.SBI_06514"/>
<accession>D7BVQ5</accession>
<reference evidence="2 3" key="1">
    <citation type="journal article" date="2010" name="J. Bacteriol.">
        <title>Genome sequence of the milbemycin-producing bacterium Streptomyces bingchenggensis.</title>
        <authorList>
            <person name="Wang X.J."/>
            <person name="Yan Y.J."/>
            <person name="Zhang B."/>
            <person name="An J."/>
            <person name="Wang J.J."/>
            <person name="Tian J."/>
            <person name="Jiang L."/>
            <person name="Chen Y.H."/>
            <person name="Huang S.X."/>
            <person name="Yin M."/>
            <person name="Zhang J."/>
            <person name="Gao A.L."/>
            <person name="Liu C.X."/>
            <person name="Zhu Z.X."/>
            <person name="Xiang W.S."/>
        </authorList>
    </citation>
    <scope>NUCLEOTIDE SEQUENCE [LARGE SCALE GENOMIC DNA]</scope>
    <source>
        <strain evidence="2 3">BCW-1</strain>
    </source>
</reference>
<dbReference type="HOGENOM" id="CLU_146774_0_0_11"/>
<dbReference type="AlphaFoldDB" id="D7BVQ5"/>
<evidence type="ECO:0000313" key="2">
    <source>
        <dbReference type="EMBL" id="ADI09634.1"/>
    </source>
</evidence>
<keyword evidence="3" id="KW-1185">Reference proteome</keyword>
<evidence type="ECO:0000313" key="3">
    <source>
        <dbReference type="Proteomes" id="UP000000377"/>
    </source>
</evidence>
<keyword evidence="2" id="KW-0238">DNA-binding</keyword>
<dbReference type="InterPro" id="IPR043917">
    <property type="entry name" value="DUF5753"/>
</dbReference>